<proteinExistence type="predicted"/>
<reference evidence="2 3" key="1">
    <citation type="journal article" date="2011" name="J. Bacteriol.">
        <title>Complete genome sequence of seawater bacterium Glaciecola nitratireducens FR1064T.</title>
        <authorList>
            <person name="Bian F."/>
            <person name="Qin Q.L."/>
            <person name="Xie B.B."/>
            <person name="Shu Y.L."/>
            <person name="Zhang X.Y."/>
            <person name="Yu Y."/>
            <person name="Chen B."/>
            <person name="Chen X.L."/>
            <person name="Zhou B.C."/>
            <person name="Zhang Y.Z."/>
        </authorList>
    </citation>
    <scope>NUCLEOTIDE SEQUENCE [LARGE SCALE GENOMIC DNA]</scope>
    <source>
        <strain evidence="3">JCM 12485 / KCTC 12276 / FR1064</strain>
    </source>
</reference>
<keyword evidence="1" id="KW-0812">Transmembrane</keyword>
<protein>
    <submittedName>
        <fullName evidence="2">Uncharacterized protein</fullName>
    </submittedName>
</protein>
<evidence type="ECO:0000313" key="3">
    <source>
        <dbReference type="Proteomes" id="UP000009282"/>
    </source>
</evidence>
<keyword evidence="3" id="KW-1185">Reference proteome</keyword>
<dbReference type="HOGENOM" id="CLU_210267_0_0_6"/>
<dbReference type="AlphaFoldDB" id="G4QHN2"/>
<organism evidence="2 3">
    <name type="scientific">Glaciecola nitratireducens (strain JCM 12485 / KCTC 12276 / FR1064)</name>
    <dbReference type="NCBI Taxonomy" id="1085623"/>
    <lineage>
        <taxon>Bacteria</taxon>
        <taxon>Pseudomonadati</taxon>
        <taxon>Pseudomonadota</taxon>
        <taxon>Gammaproteobacteria</taxon>
        <taxon>Alteromonadales</taxon>
        <taxon>Alteromonadaceae</taxon>
        <taxon>Brumicola</taxon>
    </lineage>
</organism>
<feature type="transmembrane region" description="Helical" evidence="1">
    <location>
        <begin position="6"/>
        <end position="24"/>
    </location>
</feature>
<dbReference type="RefSeq" id="WP_014109132.1">
    <property type="nucleotide sequence ID" value="NC_016041.1"/>
</dbReference>
<accession>G4QHN2</accession>
<keyword evidence="1" id="KW-1133">Transmembrane helix</keyword>
<evidence type="ECO:0000256" key="1">
    <source>
        <dbReference type="SAM" id="Phobius"/>
    </source>
</evidence>
<feature type="transmembrane region" description="Helical" evidence="1">
    <location>
        <begin position="36"/>
        <end position="54"/>
    </location>
</feature>
<dbReference type="EMBL" id="CP003060">
    <property type="protein sequence ID" value="AEP30259.1"/>
    <property type="molecule type" value="Genomic_DNA"/>
</dbReference>
<name>G4QHN2_GLANF</name>
<evidence type="ECO:0000313" key="2">
    <source>
        <dbReference type="EMBL" id="AEP30259.1"/>
    </source>
</evidence>
<sequence length="56" mass="6360">MAVLGILAVLFIALIVIVPMLEKSNMRISPETQAKFMKWVIPLIVILLVIQLFMHI</sequence>
<keyword evidence="1" id="KW-0472">Membrane</keyword>
<dbReference type="Proteomes" id="UP000009282">
    <property type="component" value="Chromosome"/>
</dbReference>
<gene>
    <name evidence="2" type="ordered locus">GNIT_2156</name>
</gene>
<dbReference type="KEGG" id="gni:GNIT_2156"/>